<keyword evidence="2" id="KW-1185">Reference proteome</keyword>
<dbReference type="HOGENOM" id="CLU_943832_0_0_1"/>
<dbReference type="AlphaFoldDB" id="A0A075B232"/>
<proteinExistence type="predicted"/>
<reference evidence="1 2" key="1">
    <citation type="journal article" date="2013" name="Curr. Biol.">
        <title>Shared signatures of parasitism and phylogenomics unite Cryptomycota and microsporidia.</title>
        <authorList>
            <person name="James T.Y."/>
            <person name="Pelin A."/>
            <person name="Bonen L."/>
            <person name="Ahrendt S."/>
            <person name="Sain D."/>
            <person name="Corradi N."/>
            <person name="Stajich J.E."/>
        </authorList>
    </citation>
    <scope>NUCLEOTIDE SEQUENCE [LARGE SCALE GENOMIC DNA]</scope>
    <source>
        <strain evidence="1 2">CSF55</strain>
    </source>
</reference>
<protein>
    <submittedName>
        <fullName evidence="1">Uncharacterized protein</fullName>
    </submittedName>
</protein>
<sequence>MSFIKAAQKYRQNAVLIKFAKVVEKNTQIRPLNSSSLKALEKQYWLGIQRNLMLKKYTAAFDMLKQSTAIVGTNSLENMTALYFLLYNPSLYPKYFANIYKKLPKRVSGNLDWTSGQIDKFLVKISHESELSDEELNRILQICVHIDCDKAIISYVFSKMQELTRMCFEKCVESGTPISMSLMHKLQINGFGSLLKAYGVNVPMNLKSERETRRTLNFLSYSGRRSRLNNYLSRHSMGLLDRRLRWMNRQIPFFRLTIYNILNKLLRNGEFDMSCNLPVDVKKILYVKCVRKLKL</sequence>
<evidence type="ECO:0000313" key="1">
    <source>
        <dbReference type="EMBL" id="EPZ35031.1"/>
    </source>
</evidence>
<organism evidence="1 2">
    <name type="scientific">Rozella allomycis (strain CSF55)</name>
    <dbReference type="NCBI Taxonomy" id="988480"/>
    <lineage>
        <taxon>Eukaryota</taxon>
        <taxon>Fungi</taxon>
        <taxon>Fungi incertae sedis</taxon>
        <taxon>Cryptomycota</taxon>
        <taxon>Cryptomycota incertae sedis</taxon>
        <taxon>Rozella</taxon>
    </lineage>
</organism>
<gene>
    <name evidence="1" type="ORF">O9G_003217</name>
</gene>
<accession>A0A075B232</accession>
<dbReference type="Proteomes" id="UP000030755">
    <property type="component" value="Unassembled WGS sequence"/>
</dbReference>
<name>A0A075B232_ROZAC</name>
<evidence type="ECO:0000313" key="2">
    <source>
        <dbReference type="Proteomes" id="UP000030755"/>
    </source>
</evidence>
<dbReference type="EMBL" id="KE560897">
    <property type="protein sequence ID" value="EPZ35031.1"/>
    <property type="molecule type" value="Genomic_DNA"/>
</dbReference>